<accession>A0ABW5FJZ6</accession>
<feature type="transmembrane region" description="Helical" evidence="6">
    <location>
        <begin position="183"/>
        <end position="202"/>
    </location>
</feature>
<comment type="caution">
    <text evidence="7">The sequence shown here is derived from an EMBL/GenBank/DDBJ whole genome shotgun (WGS) entry which is preliminary data.</text>
</comment>
<dbReference type="EMBL" id="JBHUKR010000004">
    <property type="protein sequence ID" value="MFD2415323.1"/>
    <property type="molecule type" value="Genomic_DNA"/>
</dbReference>
<dbReference type="PANTHER" id="PTHR30086:SF20">
    <property type="entry name" value="ARGININE EXPORTER PROTEIN ARGO-RELATED"/>
    <property type="match status" value="1"/>
</dbReference>
<keyword evidence="2" id="KW-1003">Cell membrane</keyword>
<keyword evidence="3 6" id="KW-0812">Transmembrane</keyword>
<comment type="subcellular location">
    <subcellularLocation>
        <location evidence="1">Cell membrane</location>
        <topology evidence="1">Multi-pass membrane protein</topology>
    </subcellularLocation>
</comment>
<evidence type="ECO:0000256" key="6">
    <source>
        <dbReference type="SAM" id="Phobius"/>
    </source>
</evidence>
<feature type="transmembrane region" description="Helical" evidence="6">
    <location>
        <begin position="6"/>
        <end position="29"/>
    </location>
</feature>
<feature type="transmembrane region" description="Helical" evidence="6">
    <location>
        <begin position="50"/>
        <end position="70"/>
    </location>
</feature>
<proteinExistence type="predicted"/>
<organism evidence="7 8">
    <name type="scientific">Amycolatopsis pigmentata</name>
    <dbReference type="NCBI Taxonomy" id="450801"/>
    <lineage>
        <taxon>Bacteria</taxon>
        <taxon>Bacillati</taxon>
        <taxon>Actinomycetota</taxon>
        <taxon>Actinomycetes</taxon>
        <taxon>Pseudonocardiales</taxon>
        <taxon>Pseudonocardiaceae</taxon>
        <taxon>Amycolatopsis</taxon>
    </lineage>
</organism>
<feature type="transmembrane region" description="Helical" evidence="6">
    <location>
        <begin position="114"/>
        <end position="137"/>
    </location>
</feature>
<dbReference type="Proteomes" id="UP001597417">
    <property type="component" value="Unassembled WGS sequence"/>
</dbReference>
<keyword evidence="5 6" id="KW-0472">Membrane</keyword>
<feature type="transmembrane region" description="Helical" evidence="6">
    <location>
        <begin position="76"/>
        <end position="94"/>
    </location>
</feature>
<evidence type="ECO:0000313" key="8">
    <source>
        <dbReference type="Proteomes" id="UP001597417"/>
    </source>
</evidence>
<sequence>MTEAAIAGLVAGYGIAIPVGGMAVLIIMLSARTSLRTGLAGAMGTATADGVYALLAALAGAALITLLRPVARPMQWAGALILVLIGVKGVVAALRRPGVDARLDGNGKKPLRAYLELFGLTMLNPLTIVYFAALILAQQQTWSPPRAAVFVLAAFAASASWQAVLALGGAVVGRVLVSDRGRLLTALAGNGFIIVLAVRLFVSAL</sequence>
<keyword evidence="8" id="KW-1185">Reference proteome</keyword>
<evidence type="ECO:0000256" key="4">
    <source>
        <dbReference type="ARBA" id="ARBA00022989"/>
    </source>
</evidence>
<dbReference type="RefSeq" id="WP_378261019.1">
    <property type="nucleotide sequence ID" value="NZ_JBHUKR010000004.1"/>
</dbReference>
<keyword evidence="4 6" id="KW-1133">Transmembrane helix</keyword>
<evidence type="ECO:0000256" key="2">
    <source>
        <dbReference type="ARBA" id="ARBA00022475"/>
    </source>
</evidence>
<feature type="transmembrane region" description="Helical" evidence="6">
    <location>
        <begin position="149"/>
        <end position="171"/>
    </location>
</feature>
<gene>
    <name evidence="7" type="ORF">ACFSXZ_03165</name>
</gene>
<dbReference type="Pfam" id="PF01810">
    <property type="entry name" value="LysE"/>
    <property type="match status" value="1"/>
</dbReference>
<dbReference type="PANTHER" id="PTHR30086">
    <property type="entry name" value="ARGININE EXPORTER PROTEIN ARGO"/>
    <property type="match status" value="1"/>
</dbReference>
<evidence type="ECO:0000256" key="5">
    <source>
        <dbReference type="ARBA" id="ARBA00023136"/>
    </source>
</evidence>
<evidence type="ECO:0000313" key="7">
    <source>
        <dbReference type="EMBL" id="MFD2415323.1"/>
    </source>
</evidence>
<name>A0ABW5FJZ6_9PSEU</name>
<evidence type="ECO:0000256" key="1">
    <source>
        <dbReference type="ARBA" id="ARBA00004651"/>
    </source>
</evidence>
<reference evidence="8" key="1">
    <citation type="journal article" date="2019" name="Int. J. Syst. Evol. Microbiol.">
        <title>The Global Catalogue of Microorganisms (GCM) 10K type strain sequencing project: providing services to taxonomists for standard genome sequencing and annotation.</title>
        <authorList>
            <consortium name="The Broad Institute Genomics Platform"/>
            <consortium name="The Broad Institute Genome Sequencing Center for Infectious Disease"/>
            <person name="Wu L."/>
            <person name="Ma J."/>
        </authorList>
    </citation>
    <scope>NUCLEOTIDE SEQUENCE [LARGE SCALE GENOMIC DNA]</scope>
    <source>
        <strain evidence="8">CGMCC 4.7645</strain>
    </source>
</reference>
<dbReference type="InterPro" id="IPR001123">
    <property type="entry name" value="LeuE-type"/>
</dbReference>
<evidence type="ECO:0000256" key="3">
    <source>
        <dbReference type="ARBA" id="ARBA00022692"/>
    </source>
</evidence>
<protein>
    <submittedName>
        <fullName evidence="7">LysE family transporter</fullName>
    </submittedName>
</protein>